<keyword evidence="7 8" id="KW-0472">Membrane</keyword>
<feature type="transmembrane region" description="Helical" evidence="8">
    <location>
        <begin position="243"/>
        <end position="265"/>
    </location>
</feature>
<protein>
    <submittedName>
        <fullName evidence="9">Diacylglyceryl transferase</fullName>
    </submittedName>
</protein>
<evidence type="ECO:0000313" key="9">
    <source>
        <dbReference type="EMBL" id="OAM15655.1"/>
    </source>
</evidence>
<dbReference type="EMBL" id="LXSF01000012">
    <property type="protein sequence ID" value="OAM15655.1"/>
    <property type="molecule type" value="Genomic_DNA"/>
</dbReference>
<feature type="transmembrane region" description="Helical" evidence="8">
    <location>
        <begin position="41"/>
        <end position="62"/>
    </location>
</feature>
<keyword evidence="4 9" id="KW-0808">Transferase</keyword>
<feature type="transmembrane region" description="Helical" evidence="8">
    <location>
        <begin position="12"/>
        <end position="29"/>
    </location>
</feature>
<feature type="transmembrane region" description="Helical" evidence="8">
    <location>
        <begin position="436"/>
        <end position="454"/>
    </location>
</feature>
<dbReference type="GO" id="GO:0042158">
    <property type="term" value="P:lipoprotein biosynthetic process"/>
    <property type="evidence" value="ECO:0007669"/>
    <property type="project" value="InterPro"/>
</dbReference>
<dbReference type="Pfam" id="PF04191">
    <property type="entry name" value="PEMT"/>
    <property type="match status" value="1"/>
</dbReference>
<proteinExistence type="inferred from homology"/>
<evidence type="ECO:0000256" key="5">
    <source>
        <dbReference type="ARBA" id="ARBA00022692"/>
    </source>
</evidence>
<name>A0A1A9RAG8_EIKCO</name>
<evidence type="ECO:0000256" key="7">
    <source>
        <dbReference type="ARBA" id="ARBA00023136"/>
    </source>
</evidence>
<feature type="transmembrane region" description="Helical" evidence="8">
    <location>
        <begin position="546"/>
        <end position="563"/>
    </location>
</feature>
<dbReference type="Pfam" id="PF01790">
    <property type="entry name" value="LGT"/>
    <property type="match status" value="1"/>
</dbReference>
<feature type="transmembrane region" description="Helical" evidence="8">
    <location>
        <begin position="116"/>
        <end position="134"/>
    </location>
</feature>
<evidence type="ECO:0000256" key="2">
    <source>
        <dbReference type="ARBA" id="ARBA00007150"/>
    </source>
</evidence>
<sequence>MAKISVTLQKIVYALVFCLLLPLLLQYWARHTSEVVRLPVPPYPLAGALLAAAGLSLILWAMHNLWYRGGGLPMNAFPPQHFVASGAYRLCRHPIYTGAVMLCTGTALYAQSPGGLWLVSPLFALLIVAYVAGFEREVMAKQFGARPMLHYSLFSLPPDNGHEVAFSRRLLLGLKVWLVWLLLYEAFVWLGVPSDAWYSNGAWDAAVPLWGFSVVFYVLLYPWAGLLPLWLRQNRQLRGFALDAFWGIALIFYCYLIIPAAVRYSRLPENTLWLQWIALGREYDSAAAALPSFHVFWALLAARYSCLCRPQWRMVWALLAVLVIVSCLTTHNHTLADVLAGMAAYWAIRHRQPIYHALLRAAEYIANSWHEWRFGRLRLINHGFYAALGGVSGFLVLAYLLPQYLWAVWLLGVAGFIGAGLWAQWVEGSSALLRPFGYYGSVFGIVLAGCLIAAGSDLGGWTLLGAAALAACPIQLFGRCRCLIQGCCHGIPTDMPGIRFFHDKSRVCKLAGWQGKNLHPTQFYSIAANFLSFFLLWRLYRLQMPASFIAGMYLILSGAFRFVEESLRGEPQTPYFLGMRVYQWLALASVLAGILFTCLPSAPLFSGSLPAGWLLHAIAYFVLIWCVYGLDYPNSTLRFSRLTQE</sequence>
<evidence type="ECO:0000256" key="3">
    <source>
        <dbReference type="ARBA" id="ARBA00022475"/>
    </source>
</evidence>
<feature type="transmembrane region" description="Helical" evidence="8">
    <location>
        <begin position="314"/>
        <end position="333"/>
    </location>
</feature>
<dbReference type="RefSeq" id="WP_064104836.1">
    <property type="nucleotide sequence ID" value="NZ_LXSF01000012.1"/>
</dbReference>
<dbReference type="Gene3D" id="1.20.120.1630">
    <property type="match status" value="1"/>
</dbReference>
<comment type="caution">
    <text evidence="9">The sequence shown here is derived from an EMBL/GenBank/DDBJ whole genome shotgun (WGS) entry which is preliminary data.</text>
</comment>
<feature type="transmembrane region" description="Helical" evidence="8">
    <location>
        <begin position="94"/>
        <end position="110"/>
    </location>
</feature>
<keyword evidence="5 8" id="KW-0812">Transmembrane</keyword>
<evidence type="ECO:0000256" key="1">
    <source>
        <dbReference type="ARBA" id="ARBA00004127"/>
    </source>
</evidence>
<dbReference type="PANTHER" id="PTHR30589">
    <property type="entry name" value="PROLIPOPROTEIN DIACYLGLYCERYL TRANSFERASE"/>
    <property type="match status" value="1"/>
</dbReference>
<dbReference type="InterPro" id="IPR007318">
    <property type="entry name" value="Phopholipid_MeTrfase"/>
</dbReference>
<feature type="transmembrane region" description="Helical" evidence="8">
    <location>
        <begin position="611"/>
        <end position="630"/>
    </location>
</feature>
<dbReference type="GO" id="GO:0012505">
    <property type="term" value="C:endomembrane system"/>
    <property type="evidence" value="ECO:0007669"/>
    <property type="project" value="UniProtKB-SubCell"/>
</dbReference>
<dbReference type="AlphaFoldDB" id="A0A1A9RAG8"/>
<reference evidence="10" key="1">
    <citation type="submission" date="2016-05" db="EMBL/GenBank/DDBJ databases">
        <title>Draft genome of Corynebacterium afermentans subsp. afermentans LCDC 88199T.</title>
        <authorList>
            <person name="Bernier A.-M."/>
            <person name="Bernard K."/>
        </authorList>
    </citation>
    <scope>NUCLEOTIDE SEQUENCE [LARGE SCALE GENOMIC DNA]</scope>
    <source>
        <strain evidence="10">NML01-0328</strain>
    </source>
</reference>
<feature type="transmembrane region" description="Helical" evidence="8">
    <location>
        <begin position="382"/>
        <end position="400"/>
    </location>
</feature>
<feature type="transmembrane region" description="Helical" evidence="8">
    <location>
        <begin position="170"/>
        <end position="190"/>
    </location>
</feature>
<accession>A0A1A9RAG8</accession>
<dbReference type="InterPro" id="IPR001640">
    <property type="entry name" value="Lgt"/>
</dbReference>
<feature type="transmembrane region" description="Helical" evidence="8">
    <location>
        <begin position="285"/>
        <end position="302"/>
    </location>
</feature>
<feature type="transmembrane region" description="Helical" evidence="8">
    <location>
        <begin position="584"/>
        <end position="605"/>
    </location>
</feature>
<comment type="similarity">
    <text evidence="2">Belongs to the Lgt family.</text>
</comment>
<dbReference type="Proteomes" id="UP000078003">
    <property type="component" value="Unassembled WGS sequence"/>
</dbReference>
<keyword evidence="6 8" id="KW-1133">Transmembrane helix</keyword>
<comment type="subcellular location">
    <subcellularLocation>
        <location evidence="1">Endomembrane system</location>
        <topology evidence="1">Multi-pass membrane protein</topology>
    </subcellularLocation>
</comment>
<evidence type="ECO:0000313" key="10">
    <source>
        <dbReference type="Proteomes" id="UP000078003"/>
    </source>
</evidence>
<gene>
    <name evidence="9" type="ORF">A7P85_10890</name>
</gene>
<evidence type="ECO:0000256" key="8">
    <source>
        <dbReference type="SAM" id="Phobius"/>
    </source>
</evidence>
<organism evidence="9 10">
    <name type="scientific">Eikenella corrodens</name>
    <dbReference type="NCBI Taxonomy" id="539"/>
    <lineage>
        <taxon>Bacteria</taxon>
        <taxon>Pseudomonadati</taxon>
        <taxon>Pseudomonadota</taxon>
        <taxon>Betaproteobacteria</taxon>
        <taxon>Neisseriales</taxon>
        <taxon>Neisseriaceae</taxon>
        <taxon>Eikenella</taxon>
    </lineage>
</organism>
<dbReference type="PANTHER" id="PTHR30589:SF0">
    <property type="entry name" value="PHOSPHATIDYLGLYCEROL--PROLIPOPROTEIN DIACYLGLYCERYL TRANSFERASE"/>
    <property type="match status" value="1"/>
</dbReference>
<keyword evidence="3" id="KW-1003">Cell membrane</keyword>
<dbReference type="GO" id="GO:0005886">
    <property type="term" value="C:plasma membrane"/>
    <property type="evidence" value="ECO:0007669"/>
    <property type="project" value="InterPro"/>
</dbReference>
<evidence type="ECO:0000256" key="6">
    <source>
        <dbReference type="ARBA" id="ARBA00022989"/>
    </source>
</evidence>
<feature type="transmembrane region" description="Helical" evidence="8">
    <location>
        <begin position="523"/>
        <end position="540"/>
    </location>
</feature>
<feature type="transmembrane region" description="Helical" evidence="8">
    <location>
        <begin position="210"/>
        <end position="231"/>
    </location>
</feature>
<dbReference type="GO" id="GO:0008961">
    <property type="term" value="F:phosphatidylglycerol-prolipoprotein diacylglyceryl transferase activity"/>
    <property type="evidence" value="ECO:0007669"/>
    <property type="project" value="InterPro"/>
</dbReference>
<feature type="transmembrane region" description="Helical" evidence="8">
    <location>
        <begin position="406"/>
        <end position="424"/>
    </location>
</feature>
<evidence type="ECO:0000256" key="4">
    <source>
        <dbReference type="ARBA" id="ARBA00022679"/>
    </source>
</evidence>